<sequence length="55" mass="6013">MAKDSDKRGKPASLRADAVLKAAVRRIESERVPETLEDHARRISGAPSAKGDKRN</sequence>
<dbReference type="AlphaFoldDB" id="A0A8E0NCQ9"/>
<name>A0A8E0NCQ9_9CAUL</name>
<feature type="compositionally biased region" description="Basic and acidic residues" evidence="1">
    <location>
        <begin position="31"/>
        <end position="41"/>
    </location>
</feature>
<organism evidence="2 3">
    <name type="scientific">Brevundimonas abyssalis TAR-001</name>
    <dbReference type="NCBI Taxonomy" id="1391729"/>
    <lineage>
        <taxon>Bacteria</taxon>
        <taxon>Pseudomonadati</taxon>
        <taxon>Pseudomonadota</taxon>
        <taxon>Alphaproteobacteria</taxon>
        <taxon>Caulobacterales</taxon>
        <taxon>Caulobacteraceae</taxon>
        <taxon>Brevundimonas</taxon>
    </lineage>
</organism>
<comment type="caution">
    <text evidence="2">The sequence shown here is derived from an EMBL/GenBank/DDBJ whole genome shotgun (WGS) entry which is preliminary data.</text>
</comment>
<dbReference type="RefSeq" id="WP_021698078.1">
    <property type="nucleotide sequence ID" value="NZ_BATC01000047.1"/>
</dbReference>
<proteinExistence type="predicted"/>
<evidence type="ECO:0000313" key="2">
    <source>
        <dbReference type="EMBL" id="GAD59984.1"/>
    </source>
</evidence>
<dbReference type="Proteomes" id="UP000016569">
    <property type="component" value="Unassembled WGS sequence"/>
</dbReference>
<keyword evidence="3" id="KW-1185">Reference proteome</keyword>
<evidence type="ECO:0000313" key="3">
    <source>
        <dbReference type="Proteomes" id="UP000016569"/>
    </source>
</evidence>
<dbReference type="EMBL" id="BATC01000047">
    <property type="protein sequence ID" value="GAD59984.1"/>
    <property type="molecule type" value="Genomic_DNA"/>
</dbReference>
<accession>A0A8E0NCQ9</accession>
<evidence type="ECO:0000256" key="1">
    <source>
        <dbReference type="SAM" id="MobiDB-lite"/>
    </source>
</evidence>
<protein>
    <submittedName>
        <fullName evidence="2">Uncharacterized protein</fullName>
    </submittedName>
</protein>
<reference evidence="3" key="1">
    <citation type="journal article" date="2013" name="Genome Announc.">
        <title>Draft Genome Sequence of the Dimorphic Prosthecate Bacterium Brevundimonas abyssalis TAR-001T.</title>
        <authorList>
            <person name="Tsubouchi T."/>
            <person name="Nishi S."/>
            <person name="Usui K."/>
            <person name="Shimane Y."/>
            <person name="Takaki Y."/>
            <person name="Maruyama T."/>
            <person name="Hatada Y."/>
        </authorList>
    </citation>
    <scope>NUCLEOTIDE SEQUENCE [LARGE SCALE GENOMIC DNA]</scope>
    <source>
        <strain evidence="3">TAR-001</strain>
    </source>
</reference>
<feature type="region of interest" description="Disordered" evidence="1">
    <location>
        <begin position="31"/>
        <end position="55"/>
    </location>
</feature>
<gene>
    <name evidence="2" type="ORF">MBEBAB_2234</name>
</gene>